<sequence>MDAIFGEKKDLFENLSIPKMHYIVHYPQLITLYGPLVYLSCMRFEAKHQYFKKLSSVVCNFKNITKTLATRHQMRQCWEQANEKSLGKELESLKQRDESEADTSSTGTPETPKECPATKKEWPIIYRLPKFPTTLQQRLDEKSEVFIASAFRNKWRSQIVQVLFDDICSYTWYPSSKMYNDSCSALVAKYNFLRDHTGKGYESWHQMIKNKFKKERRPLVFIPEIQQKKTSSKTPPETTSTAIMTVDGTSTLGEDAISLGCHREKMQAECHKKHPNLSILQDKMARTRVERTVYLENHSTMETLDEYPALRFPIVLLAETNHQLDVDVDRSIMSGMGIVARKIIEECQRRATGRDLFKMYDDAKDAFAEESHRGLQLILATFLLPHLFREDPNAIYLINKDPEVPTPVLIITGNPFLEATFGVRLDYTDILTHKVDDITLWLATLMSIYFVFNIEYHKKVKNTLSFIEKYLMSNTPEGKISPTVIKMANYLFS</sequence>
<dbReference type="InterPro" id="IPR042812">
    <property type="entry name" value="SAMD3"/>
</dbReference>
<dbReference type="AlphaFoldDB" id="A0AAV6G6A6"/>
<proteinExistence type="predicted"/>
<name>A0AAV6G6A6_9TELE</name>
<gene>
    <name evidence="2" type="ORF">AALO_G00196390</name>
</gene>
<comment type="caution">
    <text evidence="2">The sequence shown here is derived from an EMBL/GenBank/DDBJ whole genome shotgun (WGS) entry which is preliminary data.</text>
</comment>
<organism evidence="2 3">
    <name type="scientific">Alosa alosa</name>
    <name type="common">allis shad</name>
    <dbReference type="NCBI Taxonomy" id="278164"/>
    <lineage>
        <taxon>Eukaryota</taxon>
        <taxon>Metazoa</taxon>
        <taxon>Chordata</taxon>
        <taxon>Craniata</taxon>
        <taxon>Vertebrata</taxon>
        <taxon>Euteleostomi</taxon>
        <taxon>Actinopterygii</taxon>
        <taxon>Neopterygii</taxon>
        <taxon>Teleostei</taxon>
        <taxon>Clupei</taxon>
        <taxon>Clupeiformes</taxon>
        <taxon>Clupeoidei</taxon>
        <taxon>Clupeidae</taxon>
        <taxon>Alosa</taxon>
    </lineage>
</organism>
<dbReference type="Proteomes" id="UP000823561">
    <property type="component" value="Chromosome 15"/>
</dbReference>
<dbReference type="EMBL" id="JADWDJ010000015">
    <property type="protein sequence ID" value="KAG5268927.1"/>
    <property type="molecule type" value="Genomic_DNA"/>
</dbReference>
<feature type="region of interest" description="Disordered" evidence="1">
    <location>
        <begin position="91"/>
        <end position="116"/>
    </location>
</feature>
<accession>A0AAV6G6A6</accession>
<evidence type="ECO:0000313" key="3">
    <source>
        <dbReference type="Proteomes" id="UP000823561"/>
    </source>
</evidence>
<reference evidence="2" key="1">
    <citation type="submission" date="2020-10" db="EMBL/GenBank/DDBJ databases">
        <title>Chromosome-scale genome assembly of the Allis shad, Alosa alosa.</title>
        <authorList>
            <person name="Margot Z."/>
            <person name="Christophe K."/>
            <person name="Cabau C."/>
            <person name="Louis A."/>
            <person name="Berthelot C."/>
            <person name="Parey E."/>
            <person name="Roest Crollius H."/>
            <person name="Montfort J."/>
            <person name="Robinson-Rechavi M."/>
            <person name="Bucao C."/>
            <person name="Bouchez O."/>
            <person name="Gislard M."/>
            <person name="Lluch J."/>
            <person name="Milhes M."/>
            <person name="Lampietro C."/>
            <person name="Lopez Roques C."/>
            <person name="Donnadieu C."/>
            <person name="Braasch I."/>
            <person name="Desvignes T."/>
            <person name="Postlethwait J."/>
            <person name="Bobe J."/>
            <person name="Guiguen Y."/>
        </authorList>
    </citation>
    <scope>NUCLEOTIDE SEQUENCE</scope>
    <source>
        <strain evidence="2">M-15738</strain>
        <tissue evidence="2">Blood</tissue>
    </source>
</reference>
<dbReference type="PANTHER" id="PTHR47302:SF1">
    <property type="entry name" value="STERILE ALPHA MOTIF DOMAIN-CONTAINING PROTEIN 3"/>
    <property type="match status" value="1"/>
</dbReference>
<dbReference type="PANTHER" id="PTHR47302">
    <property type="entry name" value="STERILE ALPHA MOTIF DOMAIN-CONTAINING PROTEIN 3"/>
    <property type="match status" value="1"/>
</dbReference>
<evidence type="ECO:0000256" key="1">
    <source>
        <dbReference type="SAM" id="MobiDB-lite"/>
    </source>
</evidence>
<keyword evidence="3" id="KW-1185">Reference proteome</keyword>
<evidence type="ECO:0000313" key="2">
    <source>
        <dbReference type="EMBL" id="KAG5268927.1"/>
    </source>
</evidence>
<protein>
    <submittedName>
        <fullName evidence="2">Uncharacterized protein</fullName>
    </submittedName>
</protein>